<dbReference type="Pfam" id="PF00580">
    <property type="entry name" value="UvrD-helicase"/>
    <property type="match status" value="2"/>
</dbReference>
<organism evidence="9 10">
    <name type="scientific">Cryptosporangium minutisporangium</name>
    <dbReference type="NCBI Taxonomy" id="113569"/>
    <lineage>
        <taxon>Bacteria</taxon>
        <taxon>Bacillati</taxon>
        <taxon>Actinomycetota</taxon>
        <taxon>Actinomycetes</taxon>
        <taxon>Cryptosporangiales</taxon>
        <taxon>Cryptosporangiaceae</taxon>
        <taxon>Cryptosporangium</taxon>
    </lineage>
</organism>
<dbReference type="Proteomes" id="UP001501676">
    <property type="component" value="Unassembled WGS sequence"/>
</dbReference>
<dbReference type="InterPro" id="IPR013986">
    <property type="entry name" value="DExx_box_DNA_helicase_dom_sf"/>
</dbReference>
<dbReference type="PANTHER" id="PTHR40084">
    <property type="entry name" value="PHOSPHOHYDROLASE, PHP FAMILY"/>
    <property type="match status" value="1"/>
</dbReference>
<dbReference type="CDD" id="cd18807">
    <property type="entry name" value="SF1_C_UvrD"/>
    <property type="match status" value="1"/>
</dbReference>
<evidence type="ECO:0000259" key="7">
    <source>
        <dbReference type="PROSITE" id="PS51198"/>
    </source>
</evidence>
<dbReference type="Gene3D" id="1.10.10.160">
    <property type="match status" value="2"/>
</dbReference>
<feature type="region of interest" description="Disordered" evidence="6">
    <location>
        <begin position="526"/>
        <end position="582"/>
    </location>
</feature>
<feature type="region of interest" description="Disordered" evidence="6">
    <location>
        <begin position="449"/>
        <end position="495"/>
    </location>
</feature>
<dbReference type="InterPro" id="IPR027417">
    <property type="entry name" value="P-loop_NTPase"/>
</dbReference>
<feature type="binding site" evidence="5">
    <location>
        <begin position="622"/>
        <end position="629"/>
    </location>
    <ligand>
        <name>ATP</name>
        <dbReference type="ChEBI" id="CHEBI:30616"/>
    </ligand>
</feature>
<protein>
    <submittedName>
        <fullName evidence="9">UvrD-helicase domain-containing protein</fullName>
    </submittedName>
</protein>
<evidence type="ECO:0000256" key="4">
    <source>
        <dbReference type="ARBA" id="ARBA00022840"/>
    </source>
</evidence>
<dbReference type="InterPro" id="IPR016195">
    <property type="entry name" value="Pol/histidinol_Pase-like"/>
</dbReference>
<keyword evidence="10" id="KW-1185">Reference proteome</keyword>
<evidence type="ECO:0000256" key="1">
    <source>
        <dbReference type="ARBA" id="ARBA00022741"/>
    </source>
</evidence>
<evidence type="ECO:0000256" key="2">
    <source>
        <dbReference type="ARBA" id="ARBA00022801"/>
    </source>
</evidence>
<evidence type="ECO:0000313" key="10">
    <source>
        <dbReference type="Proteomes" id="UP001501676"/>
    </source>
</evidence>
<dbReference type="PROSITE" id="PS51217">
    <property type="entry name" value="UVRD_HELICASE_CTER"/>
    <property type="match status" value="1"/>
</dbReference>
<evidence type="ECO:0000256" key="6">
    <source>
        <dbReference type="SAM" id="MobiDB-lite"/>
    </source>
</evidence>
<dbReference type="SUPFAM" id="SSF89550">
    <property type="entry name" value="PHP domain-like"/>
    <property type="match status" value="1"/>
</dbReference>
<dbReference type="CDD" id="cd17932">
    <property type="entry name" value="DEXQc_UvrD"/>
    <property type="match status" value="1"/>
</dbReference>
<name>A0ABP6T6N0_9ACTN</name>
<dbReference type="Gene3D" id="3.40.50.300">
    <property type="entry name" value="P-loop containing nucleotide triphosphate hydrolases"/>
    <property type="match status" value="4"/>
</dbReference>
<evidence type="ECO:0000313" key="9">
    <source>
        <dbReference type="EMBL" id="GAA3394560.1"/>
    </source>
</evidence>
<dbReference type="PANTHER" id="PTHR40084:SF1">
    <property type="entry name" value="PHOSPHOTRANSFERASE"/>
    <property type="match status" value="1"/>
</dbReference>
<keyword evidence="4 5" id="KW-0067">ATP-binding</keyword>
<dbReference type="SUPFAM" id="SSF52540">
    <property type="entry name" value="P-loop containing nucleoside triphosphate hydrolases"/>
    <property type="match status" value="1"/>
</dbReference>
<keyword evidence="2 5" id="KW-0378">Hydrolase</keyword>
<feature type="domain" description="UvrD-like helicase C-terminal" evidence="8">
    <location>
        <begin position="843"/>
        <end position="1120"/>
    </location>
</feature>
<dbReference type="Gene3D" id="3.20.20.140">
    <property type="entry name" value="Metal-dependent hydrolases"/>
    <property type="match status" value="1"/>
</dbReference>
<comment type="caution">
    <text evidence="9">The sequence shown here is derived from an EMBL/GenBank/DDBJ whole genome shotgun (WGS) entry which is preliminary data.</text>
</comment>
<evidence type="ECO:0000256" key="3">
    <source>
        <dbReference type="ARBA" id="ARBA00022806"/>
    </source>
</evidence>
<evidence type="ECO:0000259" key="8">
    <source>
        <dbReference type="PROSITE" id="PS51217"/>
    </source>
</evidence>
<feature type="domain" description="UvrD-like helicase ATP-binding" evidence="7">
    <location>
        <begin position="601"/>
        <end position="842"/>
    </location>
</feature>
<dbReference type="InterPro" id="IPR014016">
    <property type="entry name" value="UvrD-like_ATP-bd"/>
</dbReference>
<dbReference type="EMBL" id="BAAAYN010000044">
    <property type="protein sequence ID" value="GAA3394560.1"/>
    <property type="molecule type" value="Genomic_DNA"/>
</dbReference>
<dbReference type="Gene3D" id="1.10.486.10">
    <property type="entry name" value="PCRA, domain 4"/>
    <property type="match status" value="1"/>
</dbReference>
<keyword evidence="3 5" id="KW-0347">Helicase</keyword>
<dbReference type="InterPro" id="IPR014017">
    <property type="entry name" value="DNA_helicase_UvrD-like_C"/>
</dbReference>
<gene>
    <name evidence="9" type="ORF">GCM10020369_64450</name>
</gene>
<dbReference type="PROSITE" id="PS51198">
    <property type="entry name" value="UVRD_HELICASE_ATP_BIND"/>
    <property type="match status" value="1"/>
</dbReference>
<keyword evidence="1 5" id="KW-0547">Nucleotide-binding</keyword>
<accession>A0ABP6T6N0</accession>
<proteinExistence type="predicted"/>
<feature type="compositionally biased region" description="Low complexity" evidence="6">
    <location>
        <begin position="462"/>
        <end position="486"/>
    </location>
</feature>
<dbReference type="Pfam" id="PF13361">
    <property type="entry name" value="UvrD_C"/>
    <property type="match status" value="2"/>
</dbReference>
<dbReference type="CDD" id="cd19067">
    <property type="entry name" value="PfuEndoQ-like"/>
    <property type="match status" value="1"/>
</dbReference>
<evidence type="ECO:0000256" key="5">
    <source>
        <dbReference type="PROSITE-ProRule" id="PRU00560"/>
    </source>
</evidence>
<sequence>MPSEHPRPTFHADLHIHSKYSRACSRDCDLEHLTWYAKRKGLTLVGTGDFTHPAWNAHLHETLVPAEPGLYRLNDDLAKSVDRTLPGIVAASTVRFMLSVEISTIYKRDDKTRKVHHLVYLPDLEAVQRFNAKLARIGNIASDGRPILGLDSRDLLEITLEASPDGYLVPAHIWTPWFAALGSKSGFDAIADCYADLADHIFAVETGLSSDPAMNWRVSSLDRYTLVSNSDAHSPPALAREAHSYTCELDYYGVREALRTGDGYAGSIEFFPEEGKYHADGHRTCGVRWEPAETIAADGKCAVCGKPVTVGVLSRVEALADRPDGERPSGKANFRNLVPLPEIVGEIHSVGPRSKTVTREVDGLVAALGPELDILTEVPVDQVTAVGGELLGEAIGRLRRGDVIRQPGYDGEYGVIRLFEPSELRNSAGTSALFALPTQDDYAVRRTAAGRSPVPAHAESPGTAGTAVAATTGSAAAREGTTARSGSGRNAAVGRSADPAALVATVAQQRGEPPELFDAETVAAVAAPRRTGPGRQRVAADPVTTARGSTARPEQDATGPAEHGGASYGGPPTDHADESAAADQAGVTPLPLEIPDRGVLEGLDPEQRAAAGAADGPLLVVAGPGTGKTRTLTHRVAYLVAERGVPAESCLAITFTRRAAAELAERLAALLPSGRGEPFVATFHALALTICREQYALLGFAGPPSVADDADRAAVLAELDVPMDKPVPDELREGFRKRLRARGLLELDELVPLAVSVLEPGSAASYRDRWPHVLVDEYQDVDADQYALLRALVPTDGNLFAIGDPDQSIYSFRGADVGFFLRFASDYPTATTVTLTRNYRSAPPIVAAAVQIVRPGTLVPGRGLSAERRDLGAARLAVHRVATEAEEAGWVAATIDALVGGSSFHSLDSGRVDGSDEVEVPTGFADIAVLYRTDAQSRTLQSAFTSAGLPFQKRGIDRLADRPGVPAVLRELVHHPGPVVSRLRAAGEALAARVSAPDLFSAEELTLRASDVWSAVELLRPVASASGDDLDGFLAAVATGAEVDALDPRADAVSLLTLHAAKGLEFPVVFLVGCADGVVPLRFPGEDEDERAVREAEERRLFFVGVTRARRRLFLSAARQVTRRGVTSAAALTPFLAPVDEGLLDRTGTAETPRRPAARQMRLI</sequence>
<reference evidence="10" key="1">
    <citation type="journal article" date="2019" name="Int. J. Syst. Evol. Microbiol.">
        <title>The Global Catalogue of Microorganisms (GCM) 10K type strain sequencing project: providing services to taxonomists for standard genome sequencing and annotation.</title>
        <authorList>
            <consortium name="The Broad Institute Genomics Platform"/>
            <consortium name="The Broad Institute Genome Sequencing Center for Infectious Disease"/>
            <person name="Wu L."/>
            <person name="Ma J."/>
        </authorList>
    </citation>
    <scope>NUCLEOTIDE SEQUENCE [LARGE SCALE GENOMIC DNA]</scope>
    <source>
        <strain evidence="10">JCM 9458</strain>
    </source>
</reference>